<sequence length="470" mass="51995">MDYKIADISLADFGRKEINIAEQEMPGLMSIRKKYTSEQPLKNVNIMGSLHMTIQTAVLIETLVALGANVRWASCNIFSTQDHAAAAIAKAGIPVFAWKGETLEEYWWCTECALDFSDSDGGKSNGPGMIVDDGSDATMMIHKGVEIEKNPSLLEKDYSGEQEDLRELMNCLKQEYSKNATRWTEVAKNIKGVSEETTTGVHRLQQMADAGILLFPAINVNDSVTKSKFDNIYGCRHSVIDGLNRAMDVMIGGKVVVVCGYGDVGKGCVQALDGQGARVIVTEIDPICALQAAVDGYEVTTVEDTLGRADIYITTTGNKDIIRLEHMEKMKDQAIVANIGHFDNEIQVDQLNKSGAQKINIKPQVDKYTFSAGNSIYLLAEGRLMNLGCATGHPSFVMSNSFSNQVLAQIELWKNDYEVGLYRLPKHLDEEVARLHLEKIGVKLTELTDEQADYLGINKNGPYKSEHYRY</sequence>
<dbReference type="Gene3D" id="3.40.50.720">
    <property type="entry name" value="NAD(P)-binding Rossmann-like Domain"/>
    <property type="match status" value="1"/>
</dbReference>
<name>A0A2M7V723_9BACT</name>
<proteinExistence type="inferred from homology"/>
<dbReference type="PROSITE" id="PS00738">
    <property type="entry name" value="ADOHCYASE_1"/>
    <property type="match status" value="1"/>
</dbReference>
<dbReference type="GO" id="GO:0004013">
    <property type="term" value="F:adenosylhomocysteinase activity"/>
    <property type="evidence" value="ECO:0007669"/>
    <property type="project" value="UniProtKB-UniRule"/>
</dbReference>
<feature type="binding site" evidence="5 7">
    <location>
        <begin position="339"/>
        <end position="341"/>
    </location>
    <ligand>
        <name>NAD(+)</name>
        <dbReference type="ChEBI" id="CHEBI:57540"/>
    </ligand>
</feature>
<dbReference type="NCBIfam" id="NF004005">
    <property type="entry name" value="PRK05476.2-3"/>
    <property type="match status" value="1"/>
</dbReference>
<dbReference type="InterPro" id="IPR042172">
    <property type="entry name" value="Adenosylhomocyst_ase-like_sf"/>
</dbReference>
<feature type="binding site" evidence="5">
    <location>
        <position position="318"/>
    </location>
    <ligand>
        <name>NAD(+)</name>
        <dbReference type="ChEBI" id="CHEBI:57540"/>
    </ligand>
</feature>
<dbReference type="CDD" id="cd00401">
    <property type="entry name" value="SAHH"/>
    <property type="match status" value="1"/>
</dbReference>
<dbReference type="UniPathway" id="UPA00314">
    <property type="reaction ID" value="UER00076"/>
</dbReference>
<keyword evidence="4 5" id="KW-0520">NAD</keyword>
<feature type="binding site" evidence="5 7">
    <location>
        <position position="283"/>
    </location>
    <ligand>
        <name>NAD(+)</name>
        <dbReference type="ChEBI" id="CHEBI:57540"/>
    </ligand>
</feature>
<comment type="pathway">
    <text evidence="5 8">Amino-acid biosynthesis; L-homocysteine biosynthesis; L-homocysteine from S-adenosyl-L-homocysteine: step 1/1.</text>
</comment>
<dbReference type="GO" id="GO:0033353">
    <property type="term" value="P:S-adenosylmethionine cycle"/>
    <property type="evidence" value="ECO:0007669"/>
    <property type="project" value="TreeGrafter"/>
</dbReference>
<reference evidence="12" key="1">
    <citation type="submission" date="2017-09" db="EMBL/GenBank/DDBJ databases">
        <title>Depth-based differentiation of microbial function through sediment-hosted aquifers and enrichment of novel symbionts in the deep terrestrial subsurface.</title>
        <authorList>
            <person name="Probst A.J."/>
            <person name="Ladd B."/>
            <person name="Jarett J.K."/>
            <person name="Geller-Mcgrath D.E."/>
            <person name="Sieber C.M.K."/>
            <person name="Emerson J.B."/>
            <person name="Anantharaman K."/>
            <person name="Thomas B.C."/>
            <person name="Malmstrom R."/>
            <person name="Stieglmeier M."/>
            <person name="Klingl A."/>
            <person name="Woyke T."/>
            <person name="Ryan C.M."/>
            <person name="Banfield J.F."/>
        </authorList>
    </citation>
    <scope>NUCLEOTIDE SEQUENCE [LARGE SCALE GENOMIC DNA]</scope>
</reference>
<feature type="binding site" evidence="5 6">
    <location>
        <position position="196"/>
    </location>
    <ligand>
        <name>substrate</name>
    </ligand>
</feature>
<feature type="binding site" evidence="7">
    <location>
        <begin position="262"/>
        <end position="267"/>
    </location>
    <ligand>
        <name>NAD(+)</name>
        <dbReference type="ChEBI" id="CHEBI:57540"/>
    </ligand>
</feature>
<evidence type="ECO:0000256" key="2">
    <source>
        <dbReference type="ARBA" id="ARBA00022563"/>
    </source>
</evidence>
<dbReference type="HAMAP" id="MF_00563">
    <property type="entry name" value="AdoHcyase"/>
    <property type="match status" value="1"/>
</dbReference>
<feature type="binding site" evidence="7">
    <location>
        <position position="393"/>
    </location>
    <ligand>
        <name>NAD(+)</name>
        <dbReference type="ChEBI" id="CHEBI:57540"/>
    </ligand>
</feature>
<organism evidence="11 12">
    <name type="scientific">Candidatus Magasanikbacteria bacterium CG_4_10_14_0_2_um_filter_37_12</name>
    <dbReference type="NCBI Taxonomy" id="1974637"/>
    <lineage>
        <taxon>Bacteria</taxon>
        <taxon>Candidatus Magasanikiibacteriota</taxon>
    </lineage>
</organism>
<dbReference type="GO" id="GO:0071269">
    <property type="term" value="P:L-homocysteine biosynthetic process"/>
    <property type="evidence" value="ECO:0007669"/>
    <property type="project" value="UniProtKB-UniRule"/>
</dbReference>
<feature type="binding site" evidence="5">
    <location>
        <begin position="260"/>
        <end position="265"/>
    </location>
    <ligand>
        <name>NAD(+)</name>
        <dbReference type="ChEBI" id="CHEBI:57540"/>
    </ligand>
</feature>
<feature type="binding site" evidence="5 6">
    <location>
        <position position="133"/>
    </location>
    <ligand>
        <name>substrate</name>
    </ligand>
</feature>
<dbReference type="InterPro" id="IPR000043">
    <property type="entry name" value="Adenosylhomocysteinase-like"/>
</dbReference>
<keyword evidence="5" id="KW-0963">Cytoplasm</keyword>
<dbReference type="Gene3D" id="3.40.50.1480">
    <property type="entry name" value="Adenosylhomocysteinase-like"/>
    <property type="match status" value="1"/>
</dbReference>
<dbReference type="GO" id="GO:0006730">
    <property type="term" value="P:one-carbon metabolic process"/>
    <property type="evidence" value="ECO:0007669"/>
    <property type="project" value="UniProtKB-UniRule"/>
</dbReference>
<dbReference type="InterPro" id="IPR036291">
    <property type="entry name" value="NAD(P)-bd_dom_sf"/>
</dbReference>
<dbReference type="PANTHER" id="PTHR23420:SF0">
    <property type="entry name" value="ADENOSYLHOMOCYSTEINASE"/>
    <property type="match status" value="1"/>
</dbReference>
<keyword evidence="2 5" id="KW-0554">One-carbon metabolism</keyword>
<evidence type="ECO:0000256" key="3">
    <source>
        <dbReference type="ARBA" id="ARBA00022801"/>
    </source>
</evidence>
<evidence type="ECO:0000313" key="11">
    <source>
        <dbReference type="EMBL" id="PIZ94504.1"/>
    </source>
</evidence>
<dbReference type="PANTHER" id="PTHR23420">
    <property type="entry name" value="ADENOSYLHOMOCYSTEINASE"/>
    <property type="match status" value="1"/>
</dbReference>
<dbReference type="Proteomes" id="UP000228568">
    <property type="component" value="Unassembled WGS sequence"/>
</dbReference>
<feature type="binding site" evidence="5 6">
    <location>
        <position position="53"/>
    </location>
    <ligand>
        <name>substrate</name>
    </ligand>
</feature>
<dbReference type="Pfam" id="PF05221">
    <property type="entry name" value="AdoHcyase"/>
    <property type="match status" value="1"/>
</dbReference>
<evidence type="ECO:0000256" key="5">
    <source>
        <dbReference type="HAMAP-Rule" id="MF_00563"/>
    </source>
</evidence>
<feature type="binding site" evidence="5 7">
    <location>
        <position position="386"/>
    </location>
    <ligand>
        <name>NAD(+)</name>
        <dbReference type="ChEBI" id="CHEBI:57540"/>
    </ligand>
</feature>
<feature type="binding site" evidence="5 6">
    <location>
        <position position="230"/>
    </location>
    <ligand>
        <name>substrate</name>
    </ligand>
</feature>
<feature type="binding site" evidence="5 6">
    <location>
        <position position="226"/>
    </location>
    <ligand>
        <name>substrate</name>
    </ligand>
</feature>
<evidence type="ECO:0000259" key="10">
    <source>
        <dbReference type="SMART" id="SM00997"/>
    </source>
</evidence>
<comment type="cofactor">
    <cofactor evidence="5 7 8">
        <name>NAD(+)</name>
        <dbReference type="ChEBI" id="CHEBI:57540"/>
    </cofactor>
    <text evidence="5 7 8">Binds 1 NAD(+) per subunit.</text>
</comment>
<dbReference type="EMBL" id="PFPK01000040">
    <property type="protein sequence ID" value="PIZ94504.1"/>
    <property type="molecule type" value="Genomic_DNA"/>
</dbReference>
<comment type="catalytic activity">
    <reaction evidence="5 8">
        <text>S-adenosyl-L-homocysteine + H2O = L-homocysteine + adenosine</text>
        <dbReference type="Rhea" id="RHEA:21708"/>
        <dbReference type="ChEBI" id="CHEBI:15377"/>
        <dbReference type="ChEBI" id="CHEBI:16335"/>
        <dbReference type="ChEBI" id="CHEBI:57856"/>
        <dbReference type="ChEBI" id="CHEBI:58199"/>
        <dbReference type="EC" id="3.13.2.1"/>
    </reaction>
</comment>
<evidence type="ECO:0000256" key="6">
    <source>
        <dbReference type="PIRSR" id="PIRSR001109-1"/>
    </source>
</evidence>
<comment type="function">
    <text evidence="5">May play a key role in the regulation of the intracellular concentration of adenosylhomocysteine.</text>
</comment>
<gene>
    <name evidence="5" type="primary">ahcY</name>
    <name evidence="11" type="ORF">COX81_03310</name>
</gene>
<feature type="domain" description="S-adenosyl-L-homocysteine hydrolase NAD binding" evidence="10">
    <location>
        <begin position="231"/>
        <end position="392"/>
    </location>
</feature>
<feature type="binding site" evidence="5 7">
    <location>
        <begin position="197"/>
        <end position="199"/>
    </location>
    <ligand>
        <name>NAD(+)</name>
        <dbReference type="ChEBI" id="CHEBI:57540"/>
    </ligand>
</feature>
<dbReference type="FunFam" id="3.40.50.720:FF:000004">
    <property type="entry name" value="Adenosylhomocysteinase"/>
    <property type="match status" value="1"/>
</dbReference>
<evidence type="ECO:0000256" key="8">
    <source>
        <dbReference type="RuleBase" id="RU000548"/>
    </source>
</evidence>
<evidence type="ECO:0000256" key="4">
    <source>
        <dbReference type="ARBA" id="ARBA00023027"/>
    </source>
</evidence>
<keyword evidence="3 5" id="KW-0378">Hydrolase</keyword>
<evidence type="ECO:0000256" key="7">
    <source>
        <dbReference type="PIRSR" id="PIRSR001109-2"/>
    </source>
</evidence>
<comment type="similarity">
    <text evidence="1 5 9">Belongs to the adenosylhomocysteinase family.</text>
</comment>
<dbReference type="Pfam" id="PF00670">
    <property type="entry name" value="AdoHcyase_NAD"/>
    <property type="match status" value="1"/>
</dbReference>
<dbReference type="EC" id="3.13.2.1" evidence="5"/>
<dbReference type="PIRSF" id="PIRSF001109">
    <property type="entry name" value="Ad_hcy_hydrolase"/>
    <property type="match status" value="1"/>
</dbReference>
<evidence type="ECO:0000256" key="9">
    <source>
        <dbReference type="RuleBase" id="RU004166"/>
    </source>
</evidence>
<dbReference type="SMART" id="SM00997">
    <property type="entry name" value="AdoHcyase_NAD"/>
    <property type="match status" value="1"/>
</dbReference>
<protein>
    <recommendedName>
        <fullName evidence="5">Adenosylhomocysteinase</fullName>
        <ecNumber evidence="5">3.13.2.1</ecNumber>
    </recommendedName>
    <alternativeName>
        <fullName evidence="5">S-adenosyl-L-homocysteine hydrolase</fullName>
        <shortName evidence="5">AdoHcyase</shortName>
    </alternativeName>
</protein>
<dbReference type="SUPFAM" id="SSF52283">
    <property type="entry name" value="Formate/glycerate dehydrogenase catalytic domain-like"/>
    <property type="match status" value="1"/>
</dbReference>
<accession>A0A2M7V723</accession>
<feature type="binding site" evidence="5">
    <location>
        <position position="231"/>
    </location>
    <ligand>
        <name>NAD(+)</name>
        <dbReference type="ChEBI" id="CHEBI:57540"/>
    </ligand>
</feature>
<comment type="subcellular location">
    <subcellularLocation>
        <location evidence="5">Cytoplasm</location>
    </subcellularLocation>
</comment>
<dbReference type="SMART" id="SM00996">
    <property type="entry name" value="AdoHcyase"/>
    <property type="match status" value="1"/>
</dbReference>
<dbReference type="NCBIfam" id="TIGR00936">
    <property type="entry name" value="ahcY"/>
    <property type="match status" value="1"/>
</dbReference>
<dbReference type="InterPro" id="IPR015878">
    <property type="entry name" value="Ado_hCys_hydrolase_NAD-bd"/>
</dbReference>
<evidence type="ECO:0000256" key="1">
    <source>
        <dbReference type="ARBA" id="ARBA00007122"/>
    </source>
</evidence>
<dbReference type="GO" id="GO:0005829">
    <property type="term" value="C:cytosol"/>
    <property type="evidence" value="ECO:0007669"/>
    <property type="project" value="TreeGrafter"/>
</dbReference>
<evidence type="ECO:0000313" key="12">
    <source>
        <dbReference type="Proteomes" id="UP000228568"/>
    </source>
</evidence>
<dbReference type="AlphaFoldDB" id="A0A2M7V723"/>
<comment type="caution">
    <text evidence="11">The sequence shown here is derived from an EMBL/GenBank/DDBJ whole genome shotgun (WGS) entry which is preliminary data.</text>
</comment>
<dbReference type="SUPFAM" id="SSF51735">
    <property type="entry name" value="NAD(P)-binding Rossmann-fold domains"/>
    <property type="match status" value="1"/>
</dbReference>
<dbReference type="InterPro" id="IPR020082">
    <property type="entry name" value="S-Ado-L-homoCys_hydrolase_CS"/>
</dbReference>